<evidence type="ECO:0000259" key="2">
    <source>
        <dbReference type="PROSITE" id="PS50304"/>
    </source>
</evidence>
<dbReference type="SUPFAM" id="SSF54791">
    <property type="entry name" value="Eukaryotic type KH-domain (KH-domain type I)"/>
    <property type="match status" value="1"/>
</dbReference>
<evidence type="ECO:0000313" key="4">
    <source>
        <dbReference type="Proteomes" id="UP000597762"/>
    </source>
</evidence>
<dbReference type="InterPro" id="IPR004087">
    <property type="entry name" value="KH_dom"/>
</dbReference>
<dbReference type="OrthoDB" id="10069557at2759"/>
<dbReference type="SMART" id="SM00322">
    <property type="entry name" value="KH"/>
    <property type="match status" value="1"/>
</dbReference>
<dbReference type="CDD" id="cd20407">
    <property type="entry name" value="Tudor_AKAP1"/>
    <property type="match status" value="1"/>
</dbReference>
<dbReference type="InterPro" id="IPR050621">
    <property type="entry name" value="Tudor_domain_containing"/>
</dbReference>
<reference evidence="3" key="1">
    <citation type="submission" date="2021-01" db="EMBL/GenBank/DDBJ databases">
        <authorList>
            <person name="Li R."/>
            <person name="Bekaert M."/>
        </authorList>
    </citation>
    <scope>NUCLEOTIDE SEQUENCE</scope>
    <source>
        <strain evidence="3">Farmed</strain>
    </source>
</reference>
<dbReference type="Gene3D" id="2.30.30.140">
    <property type="match status" value="1"/>
</dbReference>
<protein>
    <submittedName>
        <fullName evidence="3">AKAP1</fullName>
    </submittedName>
</protein>
<evidence type="ECO:0000313" key="3">
    <source>
        <dbReference type="EMBL" id="CAE1276648.1"/>
    </source>
</evidence>
<dbReference type="InterPro" id="IPR047368">
    <property type="entry name" value="KH-I_AKAP1"/>
</dbReference>
<sequence>MGSRRTVSFVHVYRDRIEILTTLTSAQSTEELCGRLIGRQGKNIIHIKERSGASVSLQPSPYTPNHQICSIEGTQEEIDEALKCISQKFPNSIYPNVDLTAITDSTQLASSPMVVPDLIQLSLPPEGVSIDILVASLVDGGHLFLQLPTHPTYAALDRLNQFMNRCYSQPGMVPQLPRPLIVGVICAAPVMEGWYRAVIVAVSEETDECEIKFVDYGGFSQVPGNLLRQIRSDFMTLPFQAIEVYLANITPLQNIECAFFSECNIISHHFPLSQLLSIPL</sequence>
<dbReference type="InterPro" id="IPR004088">
    <property type="entry name" value="KH_dom_type_1"/>
</dbReference>
<dbReference type="PROSITE" id="PS50304">
    <property type="entry name" value="TUDOR"/>
    <property type="match status" value="1"/>
</dbReference>
<dbReference type="Proteomes" id="UP000597762">
    <property type="component" value="Unassembled WGS sequence"/>
</dbReference>
<dbReference type="PANTHER" id="PTHR22948">
    <property type="entry name" value="TUDOR DOMAIN CONTAINING PROTEIN"/>
    <property type="match status" value="1"/>
</dbReference>
<dbReference type="SUPFAM" id="SSF63748">
    <property type="entry name" value="Tudor/PWWP/MBT"/>
    <property type="match status" value="1"/>
</dbReference>
<evidence type="ECO:0000256" key="1">
    <source>
        <dbReference type="PROSITE-ProRule" id="PRU00117"/>
    </source>
</evidence>
<keyword evidence="4" id="KW-1185">Reference proteome</keyword>
<dbReference type="InterPro" id="IPR047367">
    <property type="entry name" value="Tudor_AKAP1"/>
</dbReference>
<keyword evidence="1" id="KW-0694">RNA-binding</keyword>
<dbReference type="PROSITE" id="PS50084">
    <property type="entry name" value="KH_TYPE_1"/>
    <property type="match status" value="1"/>
</dbReference>
<accession>A0A812CR11</accession>
<feature type="domain" description="Tudor" evidence="2">
    <location>
        <begin position="179"/>
        <end position="237"/>
    </location>
</feature>
<organism evidence="3 4">
    <name type="scientific">Acanthosepion pharaonis</name>
    <name type="common">Pharaoh cuttlefish</name>
    <name type="synonym">Sepia pharaonis</name>
    <dbReference type="NCBI Taxonomy" id="158019"/>
    <lineage>
        <taxon>Eukaryota</taxon>
        <taxon>Metazoa</taxon>
        <taxon>Spiralia</taxon>
        <taxon>Lophotrochozoa</taxon>
        <taxon>Mollusca</taxon>
        <taxon>Cephalopoda</taxon>
        <taxon>Coleoidea</taxon>
        <taxon>Decapodiformes</taxon>
        <taxon>Sepiida</taxon>
        <taxon>Sepiina</taxon>
        <taxon>Sepiidae</taxon>
        <taxon>Acanthosepion</taxon>
    </lineage>
</organism>
<name>A0A812CR11_ACAPH</name>
<dbReference type="AlphaFoldDB" id="A0A812CR11"/>
<dbReference type="PANTHER" id="PTHR22948:SF65">
    <property type="entry name" value="A-KINASE ANCHORING PROTEIN 1"/>
    <property type="match status" value="1"/>
</dbReference>
<dbReference type="EMBL" id="CAHIKZ030001892">
    <property type="protein sequence ID" value="CAE1276648.1"/>
    <property type="molecule type" value="Genomic_DNA"/>
</dbReference>
<dbReference type="SMART" id="SM00333">
    <property type="entry name" value="TUDOR"/>
    <property type="match status" value="1"/>
</dbReference>
<gene>
    <name evidence="3" type="ORF">SPHA_40151</name>
</gene>
<comment type="caution">
    <text evidence="3">The sequence shown here is derived from an EMBL/GenBank/DDBJ whole genome shotgun (WGS) entry which is preliminary data.</text>
</comment>
<dbReference type="InterPro" id="IPR036612">
    <property type="entry name" value="KH_dom_type_1_sf"/>
</dbReference>
<dbReference type="GO" id="GO:0005739">
    <property type="term" value="C:mitochondrion"/>
    <property type="evidence" value="ECO:0007669"/>
    <property type="project" value="UniProtKB-ARBA"/>
</dbReference>
<dbReference type="Pfam" id="PF00567">
    <property type="entry name" value="TUDOR"/>
    <property type="match status" value="1"/>
</dbReference>
<proteinExistence type="predicted"/>
<dbReference type="Pfam" id="PF00013">
    <property type="entry name" value="KH_1"/>
    <property type="match status" value="1"/>
</dbReference>
<dbReference type="GO" id="GO:0003723">
    <property type="term" value="F:RNA binding"/>
    <property type="evidence" value="ECO:0007669"/>
    <property type="project" value="UniProtKB-UniRule"/>
</dbReference>
<dbReference type="Gene3D" id="3.30.1370.10">
    <property type="entry name" value="K Homology domain, type 1"/>
    <property type="match status" value="1"/>
</dbReference>
<dbReference type="CDD" id="cd22395">
    <property type="entry name" value="KH-I_AKAP1"/>
    <property type="match status" value="1"/>
</dbReference>
<dbReference type="InterPro" id="IPR002999">
    <property type="entry name" value="Tudor"/>
</dbReference>